<evidence type="ECO:0000256" key="8">
    <source>
        <dbReference type="ARBA" id="ARBA00022833"/>
    </source>
</evidence>
<dbReference type="GO" id="GO:0008270">
    <property type="term" value="F:zinc ion binding"/>
    <property type="evidence" value="ECO:0007669"/>
    <property type="project" value="UniProtKB-UniRule"/>
</dbReference>
<comment type="catalytic activity">
    <reaction evidence="11 14">
        <text>cytidine + H2O + H(+) = uridine + NH4(+)</text>
        <dbReference type="Rhea" id="RHEA:16069"/>
        <dbReference type="ChEBI" id="CHEBI:15377"/>
        <dbReference type="ChEBI" id="CHEBI:15378"/>
        <dbReference type="ChEBI" id="CHEBI:16704"/>
        <dbReference type="ChEBI" id="CHEBI:17562"/>
        <dbReference type="ChEBI" id="CHEBI:28938"/>
        <dbReference type="EC" id="3.5.4.5"/>
    </reaction>
</comment>
<comment type="function">
    <text evidence="2 14">This enzyme scavenges exogenous and endogenous cytidine and 2'-deoxycytidine for UMP synthesis.</text>
</comment>
<dbReference type="InterPro" id="IPR002125">
    <property type="entry name" value="CMP_dCMP_dom"/>
</dbReference>
<protein>
    <recommendedName>
        <fullName evidence="5 14">Cytidine deaminase</fullName>
        <ecNumber evidence="4 14">3.5.4.5</ecNumber>
    </recommendedName>
    <alternativeName>
        <fullName evidence="9 14">Cytidine aminohydrolase</fullName>
    </alternativeName>
</protein>
<keyword evidence="6 13" id="KW-0479">Metal-binding</keyword>
<evidence type="ECO:0000256" key="11">
    <source>
        <dbReference type="ARBA" id="ARBA00049558"/>
    </source>
</evidence>
<reference evidence="16 17" key="1">
    <citation type="submission" date="2014-08" db="EMBL/GenBank/DDBJ databases">
        <title>Complete genome sequence of Corynebacterium frankenforstense ST18(T) (=DSM 45800(T)), isolated from raw cow milk.</title>
        <authorList>
            <person name="Ruckert C."/>
            <person name="Albersmeier A."/>
            <person name="Winkler A."/>
            <person name="Lipski A."/>
            <person name="Kalinowski J."/>
        </authorList>
    </citation>
    <scope>NUCLEOTIDE SEQUENCE [LARGE SCALE GENOMIC DNA]</scope>
    <source>
        <strain evidence="16 17">ST18</strain>
    </source>
</reference>
<comment type="catalytic activity">
    <reaction evidence="10 14">
        <text>2'-deoxycytidine + H2O + H(+) = 2'-deoxyuridine + NH4(+)</text>
        <dbReference type="Rhea" id="RHEA:13433"/>
        <dbReference type="ChEBI" id="CHEBI:15377"/>
        <dbReference type="ChEBI" id="CHEBI:15378"/>
        <dbReference type="ChEBI" id="CHEBI:15698"/>
        <dbReference type="ChEBI" id="CHEBI:16450"/>
        <dbReference type="ChEBI" id="CHEBI:28938"/>
        <dbReference type="EC" id="3.5.4.5"/>
    </reaction>
</comment>
<dbReference type="GO" id="GO:0004126">
    <property type="term" value="F:cytidine deaminase activity"/>
    <property type="evidence" value="ECO:0007669"/>
    <property type="project" value="UniProtKB-UniRule"/>
</dbReference>
<comment type="cofactor">
    <cofactor evidence="1 13 14">
        <name>Zn(2+)</name>
        <dbReference type="ChEBI" id="CHEBI:29105"/>
    </cofactor>
</comment>
<evidence type="ECO:0000259" key="15">
    <source>
        <dbReference type="PROSITE" id="PS51747"/>
    </source>
</evidence>
<accession>A0A1L7CSW2</accession>
<dbReference type="EC" id="3.5.4.5" evidence="4 14"/>
<dbReference type="GO" id="GO:0005829">
    <property type="term" value="C:cytosol"/>
    <property type="evidence" value="ECO:0007669"/>
    <property type="project" value="TreeGrafter"/>
</dbReference>
<evidence type="ECO:0000256" key="13">
    <source>
        <dbReference type="PIRSR" id="PIRSR606262-3"/>
    </source>
</evidence>
<dbReference type="NCBIfam" id="NF004064">
    <property type="entry name" value="PRK05578.1"/>
    <property type="match status" value="1"/>
</dbReference>
<evidence type="ECO:0000256" key="12">
    <source>
        <dbReference type="PIRSR" id="PIRSR606262-1"/>
    </source>
</evidence>
<dbReference type="PANTHER" id="PTHR11644:SF2">
    <property type="entry name" value="CYTIDINE DEAMINASE"/>
    <property type="match status" value="1"/>
</dbReference>
<dbReference type="InterPro" id="IPR016193">
    <property type="entry name" value="Cytidine_deaminase-like"/>
</dbReference>
<dbReference type="KEGG" id="cfk:CFRA_06370"/>
<feature type="binding site" evidence="13">
    <location>
        <position position="87"/>
    </location>
    <ligand>
        <name>Zn(2+)</name>
        <dbReference type="ChEBI" id="CHEBI:29105"/>
        <note>catalytic</note>
    </ligand>
</feature>
<evidence type="ECO:0000256" key="1">
    <source>
        <dbReference type="ARBA" id="ARBA00001947"/>
    </source>
</evidence>
<dbReference type="AlphaFoldDB" id="A0A1L7CSW2"/>
<evidence type="ECO:0000313" key="16">
    <source>
        <dbReference type="EMBL" id="APT88934.1"/>
    </source>
</evidence>
<evidence type="ECO:0000256" key="7">
    <source>
        <dbReference type="ARBA" id="ARBA00022801"/>
    </source>
</evidence>
<dbReference type="InterPro" id="IPR006262">
    <property type="entry name" value="Cyt_deam_tetra"/>
</dbReference>
<evidence type="ECO:0000313" key="17">
    <source>
        <dbReference type="Proteomes" id="UP000185434"/>
    </source>
</evidence>
<keyword evidence="17" id="KW-1185">Reference proteome</keyword>
<gene>
    <name evidence="16" type="ORF">CFRA_06370</name>
</gene>
<dbReference type="NCBIfam" id="TIGR01354">
    <property type="entry name" value="cyt_deam_tetra"/>
    <property type="match status" value="1"/>
</dbReference>
<dbReference type="GO" id="GO:0072527">
    <property type="term" value="P:pyrimidine-containing compound metabolic process"/>
    <property type="evidence" value="ECO:0007669"/>
    <property type="project" value="UniProtKB-ARBA"/>
</dbReference>
<evidence type="ECO:0000256" key="3">
    <source>
        <dbReference type="ARBA" id="ARBA00006576"/>
    </source>
</evidence>
<comment type="similarity">
    <text evidence="3 14">Belongs to the cytidine and deoxycytidylate deaminase family.</text>
</comment>
<dbReference type="PROSITE" id="PS51747">
    <property type="entry name" value="CYT_DCMP_DEAMINASES_2"/>
    <property type="match status" value="1"/>
</dbReference>
<dbReference type="SUPFAM" id="SSF53927">
    <property type="entry name" value="Cytidine deaminase-like"/>
    <property type="match status" value="1"/>
</dbReference>
<dbReference type="STRING" id="1437875.CFRA_06370"/>
<evidence type="ECO:0000256" key="6">
    <source>
        <dbReference type="ARBA" id="ARBA00022723"/>
    </source>
</evidence>
<dbReference type="EMBL" id="CP009247">
    <property type="protein sequence ID" value="APT88934.1"/>
    <property type="molecule type" value="Genomic_DNA"/>
</dbReference>
<evidence type="ECO:0000256" key="10">
    <source>
        <dbReference type="ARBA" id="ARBA00049252"/>
    </source>
</evidence>
<dbReference type="Pfam" id="PF00383">
    <property type="entry name" value="dCMP_cyt_deam_1"/>
    <property type="match status" value="1"/>
</dbReference>
<dbReference type="Gene3D" id="3.40.140.10">
    <property type="entry name" value="Cytidine Deaminase, domain 2"/>
    <property type="match status" value="1"/>
</dbReference>
<organism evidence="16 17">
    <name type="scientific">Corynebacterium frankenforstense DSM 45800</name>
    <dbReference type="NCBI Taxonomy" id="1437875"/>
    <lineage>
        <taxon>Bacteria</taxon>
        <taxon>Bacillati</taxon>
        <taxon>Actinomycetota</taxon>
        <taxon>Actinomycetes</taxon>
        <taxon>Mycobacteriales</taxon>
        <taxon>Corynebacteriaceae</taxon>
        <taxon>Corynebacterium</taxon>
    </lineage>
</organism>
<evidence type="ECO:0000256" key="4">
    <source>
        <dbReference type="ARBA" id="ARBA00012783"/>
    </source>
</evidence>
<feature type="binding site" evidence="13">
    <location>
        <position position="48"/>
    </location>
    <ligand>
        <name>Zn(2+)</name>
        <dbReference type="ChEBI" id="CHEBI:29105"/>
        <note>catalytic</note>
    </ligand>
</feature>
<name>A0A1L7CSW2_9CORY</name>
<evidence type="ECO:0000256" key="9">
    <source>
        <dbReference type="ARBA" id="ARBA00032005"/>
    </source>
</evidence>
<feature type="binding site" evidence="13">
    <location>
        <position position="90"/>
    </location>
    <ligand>
        <name>Zn(2+)</name>
        <dbReference type="ChEBI" id="CHEBI:29105"/>
        <note>catalytic</note>
    </ligand>
</feature>
<keyword evidence="7 14" id="KW-0378">Hydrolase</keyword>
<dbReference type="InterPro" id="IPR050202">
    <property type="entry name" value="Cyt/Deoxycyt_deaminase"/>
</dbReference>
<keyword evidence="8 13" id="KW-0862">Zinc</keyword>
<evidence type="ECO:0000256" key="5">
    <source>
        <dbReference type="ARBA" id="ARBA00018266"/>
    </source>
</evidence>
<dbReference type="GO" id="GO:0055086">
    <property type="term" value="P:nucleobase-containing small molecule metabolic process"/>
    <property type="evidence" value="ECO:0007669"/>
    <property type="project" value="UniProtKB-ARBA"/>
</dbReference>
<evidence type="ECO:0000256" key="14">
    <source>
        <dbReference type="RuleBase" id="RU364006"/>
    </source>
</evidence>
<sequence>MIDLARRAAGKAYVPYSGFPVGAALLLADGRVVTGCNVENASFGMTICAERTATTRSVVSRATAEQPRIEVAAVVGLKADGQPCYPCGACRQVLHEFGCRTLVVEADGSPRAHDYAEILPHAFGPQDLED</sequence>
<dbReference type="PANTHER" id="PTHR11644">
    <property type="entry name" value="CYTIDINE DEAMINASE"/>
    <property type="match status" value="1"/>
</dbReference>
<dbReference type="CDD" id="cd01283">
    <property type="entry name" value="cytidine_deaminase"/>
    <property type="match status" value="1"/>
</dbReference>
<dbReference type="Proteomes" id="UP000185434">
    <property type="component" value="Chromosome"/>
</dbReference>
<evidence type="ECO:0000256" key="2">
    <source>
        <dbReference type="ARBA" id="ARBA00003949"/>
    </source>
</evidence>
<feature type="domain" description="CMP/dCMP-type deaminase" evidence="15">
    <location>
        <begin position="1"/>
        <end position="126"/>
    </location>
</feature>
<proteinExistence type="inferred from homology"/>
<feature type="active site" description="Proton donor" evidence="12">
    <location>
        <position position="50"/>
    </location>
</feature>